<name>A0A813FIR8_POLGL</name>
<reference evidence="1" key="1">
    <citation type="submission" date="2021-02" db="EMBL/GenBank/DDBJ databases">
        <authorList>
            <person name="Dougan E. K."/>
            <person name="Rhodes N."/>
            <person name="Thang M."/>
            <person name="Chan C."/>
        </authorList>
    </citation>
    <scope>NUCLEOTIDE SEQUENCE</scope>
</reference>
<gene>
    <name evidence="1" type="ORF">PGLA1383_LOCUS29642</name>
</gene>
<dbReference type="EMBL" id="CAJNNV010025053">
    <property type="protein sequence ID" value="CAE8611841.1"/>
    <property type="molecule type" value="Genomic_DNA"/>
</dbReference>
<accession>A0A813FIR8</accession>
<proteinExistence type="predicted"/>
<dbReference type="AlphaFoldDB" id="A0A813FIR8"/>
<protein>
    <submittedName>
        <fullName evidence="1">Uncharacterized protein</fullName>
    </submittedName>
</protein>
<sequence>MQSLSIKKTIRYHDSERKACAHLKFLIFETTAVHWDSNQDEQGKSCPNASKLYKCTLAMHGEAHACCPNPASVSRAAPWKLPVALQGVLVHGNANAQEKGVGSVALTRLRKRYNVAAWLNLY</sequence>
<evidence type="ECO:0000313" key="2">
    <source>
        <dbReference type="Proteomes" id="UP000654075"/>
    </source>
</evidence>
<organism evidence="1 2">
    <name type="scientific">Polarella glacialis</name>
    <name type="common">Dinoflagellate</name>
    <dbReference type="NCBI Taxonomy" id="89957"/>
    <lineage>
        <taxon>Eukaryota</taxon>
        <taxon>Sar</taxon>
        <taxon>Alveolata</taxon>
        <taxon>Dinophyceae</taxon>
        <taxon>Suessiales</taxon>
        <taxon>Suessiaceae</taxon>
        <taxon>Polarella</taxon>
    </lineage>
</organism>
<keyword evidence="2" id="KW-1185">Reference proteome</keyword>
<comment type="caution">
    <text evidence="1">The sequence shown here is derived from an EMBL/GenBank/DDBJ whole genome shotgun (WGS) entry which is preliminary data.</text>
</comment>
<dbReference type="Proteomes" id="UP000654075">
    <property type="component" value="Unassembled WGS sequence"/>
</dbReference>
<evidence type="ECO:0000313" key="1">
    <source>
        <dbReference type="EMBL" id="CAE8611841.1"/>
    </source>
</evidence>